<dbReference type="eggNOG" id="COG0503">
    <property type="taxonomic scope" value="Bacteria"/>
</dbReference>
<evidence type="ECO:0000313" key="5">
    <source>
        <dbReference type="Proteomes" id="UP000030408"/>
    </source>
</evidence>
<dbReference type="AlphaFoldDB" id="A0A0A3HU55"/>
<dbReference type="Pfam" id="PF15609">
    <property type="entry name" value="PRTase_2"/>
    <property type="match status" value="1"/>
</dbReference>
<dbReference type="CDD" id="cd06223">
    <property type="entry name" value="PRTases_typeI"/>
    <property type="match status" value="1"/>
</dbReference>
<dbReference type="InterPro" id="IPR029057">
    <property type="entry name" value="PRTase-like"/>
</dbReference>
<feature type="domain" description="Orotate phosphoribosyltransferase-like" evidence="3">
    <location>
        <begin position="44"/>
        <end position="264"/>
    </location>
</feature>
<evidence type="ECO:0000256" key="1">
    <source>
        <dbReference type="SAM" id="Coils"/>
    </source>
</evidence>
<dbReference type="InterPro" id="IPR011214">
    <property type="entry name" value="UCP020967"/>
</dbReference>
<evidence type="ECO:0000313" key="4">
    <source>
        <dbReference type="EMBL" id="KGR76136.1"/>
    </source>
</evidence>
<sequence length="467" mass="53204">MKSSMKEREILKPVEKREVYHVLQDLTVEVEVMQNPYNFRLEQLFQMAARINKNRSFLFVSKVLGKHLAVNPKIPLLAGSLLALRYLEVVHGESDPRAEKIATAIQTQEGLDEIWNSLQKDPIPLQRAASFIGFAETATALGHAVFSTFRNNAKYIHTTREQIDQLTSIINFEEEHSHATSHRVYALDTEFFQDDSEVVLVDDEVTTGKTAINIIRKIKEEYPSKNKFTVVSILDWRTEEYRERYRQLEEELNVQIHTVSLIDGVVSIAGKPSIEKNIEQTENNFQPEVNYLSVAHLLPAETVQQSSSTSVGGIETKAGYLKATGRFGLSIEKEKEFSNQIQAIADFVKAHRNGNKTLVIGTGEFMYLPMHIASRMGEGVYFHSTTRSPIYHSNSNDYTIKRKFEFDSPENQGVTNYLYNIEVNQYDEVFLIFERMSSLNATSSLIKALSKSNIPTIHIVNMTEIIE</sequence>
<comment type="caution">
    <text evidence="4">The sequence shown here is derived from an EMBL/GenBank/DDBJ whole genome shotgun (WGS) entry which is preliminary data.</text>
</comment>
<evidence type="ECO:0008006" key="6">
    <source>
        <dbReference type="Google" id="ProtNLM"/>
    </source>
</evidence>
<dbReference type="PIRSF" id="PIRSF020967">
    <property type="entry name" value="UCP020967"/>
    <property type="match status" value="1"/>
</dbReference>
<dbReference type="InterPro" id="IPR000836">
    <property type="entry name" value="PRTase_dom"/>
</dbReference>
<keyword evidence="1" id="KW-0175">Coiled coil</keyword>
<name>A0A0A3HU55_9BACL</name>
<dbReference type="STRING" id="1384057.CD33_08145"/>
<proteinExistence type="predicted"/>
<dbReference type="InterPro" id="IPR041688">
    <property type="entry name" value="PRTase_2"/>
</dbReference>
<dbReference type="Proteomes" id="UP000030408">
    <property type="component" value="Unassembled WGS sequence"/>
</dbReference>
<feature type="coiled-coil region" evidence="1">
    <location>
        <begin position="231"/>
        <end position="258"/>
    </location>
</feature>
<dbReference type="Pfam" id="PF12500">
    <property type="entry name" value="TRSP"/>
    <property type="match status" value="1"/>
</dbReference>
<evidence type="ECO:0000259" key="3">
    <source>
        <dbReference type="Pfam" id="PF15609"/>
    </source>
</evidence>
<accession>A0A0A3HU55</accession>
<gene>
    <name evidence="4" type="ORF">CD33_08145</name>
</gene>
<reference evidence="4 5" key="1">
    <citation type="submission" date="2014-02" db="EMBL/GenBank/DDBJ databases">
        <title>Draft genome sequence of Lysinibacillus sinduriensis JCM 15800.</title>
        <authorList>
            <person name="Zhang F."/>
            <person name="Wang G."/>
            <person name="Zhang L."/>
        </authorList>
    </citation>
    <scope>NUCLEOTIDE SEQUENCE [LARGE SCALE GENOMIC DNA]</scope>
    <source>
        <strain evidence="4 5">JCM 15800</strain>
    </source>
</reference>
<protein>
    <recommendedName>
        <fullName evidence="6">Adenine/guanine phosphoribosyltransferase</fullName>
    </recommendedName>
</protein>
<dbReference type="InterPro" id="IPR022537">
    <property type="entry name" value="TRSP_dom"/>
</dbReference>
<evidence type="ECO:0000259" key="2">
    <source>
        <dbReference type="Pfam" id="PF12500"/>
    </source>
</evidence>
<organism evidence="4 5">
    <name type="scientific">Ureibacillus sinduriensis BLB-1 = JCM 15800</name>
    <dbReference type="NCBI Taxonomy" id="1384057"/>
    <lineage>
        <taxon>Bacteria</taxon>
        <taxon>Bacillati</taxon>
        <taxon>Bacillota</taxon>
        <taxon>Bacilli</taxon>
        <taxon>Bacillales</taxon>
        <taxon>Caryophanaceae</taxon>
        <taxon>Ureibacillus</taxon>
    </lineage>
</organism>
<feature type="domain" description="TRSP" evidence="2">
    <location>
        <begin position="324"/>
        <end position="449"/>
    </location>
</feature>
<dbReference type="SUPFAM" id="SSF53271">
    <property type="entry name" value="PRTase-like"/>
    <property type="match status" value="1"/>
</dbReference>
<dbReference type="EMBL" id="JPVO01000047">
    <property type="protein sequence ID" value="KGR76136.1"/>
    <property type="molecule type" value="Genomic_DNA"/>
</dbReference>
<keyword evidence="5" id="KW-1185">Reference proteome</keyword>
<dbReference type="Gene3D" id="3.40.50.2020">
    <property type="match status" value="1"/>
</dbReference>